<evidence type="ECO:0000313" key="2">
    <source>
        <dbReference type="Proteomes" id="UP000283383"/>
    </source>
</evidence>
<sequence>MTISINENLWEVFREDFEGWTADTFAIANKKAVRVLRDHLRENGVWVPKKQGLPIHFALGEVIRDENMRIWNKEEIDMQVKSGPFNSSYWQELSNVSQSIRLEPSHRSPEPSIRAIVQPTHPCTPEMISRQLQSQQELAAKETIKNTSVPSALGLIDQDNKQVLPVDRPRQNSLAQPVKEHDHEYIPIHNSNSLPLLSSTSTSPPKTITKFELQSCSQSHIQKSKF</sequence>
<keyword evidence="2" id="KW-1185">Reference proteome</keyword>
<dbReference type="AlphaFoldDB" id="A0A420J2A1"/>
<gene>
    <name evidence="1" type="ORF">GcM3_041028</name>
</gene>
<protein>
    <submittedName>
        <fullName evidence="1">Uncharacterized protein</fullName>
    </submittedName>
</protein>
<name>A0A420J2A1_9PEZI</name>
<dbReference type="EMBL" id="MCBQ01004142">
    <property type="protein sequence ID" value="RKF80883.1"/>
    <property type="molecule type" value="Genomic_DNA"/>
</dbReference>
<evidence type="ECO:0000313" key="1">
    <source>
        <dbReference type="EMBL" id="RKF80883.1"/>
    </source>
</evidence>
<organism evidence="1 2">
    <name type="scientific">Golovinomyces cichoracearum</name>
    <dbReference type="NCBI Taxonomy" id="62708"/>
    <lineage>
        <taxon>Eukaryota</taxon>
        <taxon>Fungi</taxon>
        <taxon>Dikarya</taxon>
        <taxon>Ascomycota</taxon>
        <taxon>Pezizomycotina</taxon>
        <taxon>Leotiomycetes</taxon>
        <taxon>Erysiphales</taxon>
        <taxon>Erysiphaceae</taxon>
        <taxon>Golovinomyces</taxon>
    </lineage>
</organism>
<dbReference type="Proteomes" id="UP000283383">
    <property type="component" value="Unassembled WGS sequence"/>
</dbReference>
<accession>A0A420J2A1</accession>
<proteinExistence type="predicted"/>
<comment type="caution">
    <text evidence="1">The sequence shown here is derived from an EMBL/GenBank/DDBJ whole genome shotgun (WGS) entry which is preliminary data.</text>
</comment>
<reference evidence="1 2" key="1">
    <citation type="journal article" date="2018" name="BMC Genomics">
        <title>Comparative genome analyses reveal sequence features reflecting distinct modes of host-adaptation between dicot and monocot powdery mildew.</title>
        <authorList>
            <person name="Wu Y."/>
            <person name="Ma X."/>
            <person name="Pan Z."/>
            <person name="Kale S.D."/>
            <person name="Song Y."/>
            <person name="King H."/>
            <person name="Zhang Q."/>
            <person name="Presley C."/>
            <person name="Deng X."/>
            <person name="Wei C.I."/>
            <person name="Xiao S."/>
        </authorList>
    </citation>
    <scope>NUCLEOTIDE SEQUENCE [LARGE SCALE GENOMIC DNA]</scope>
    <source>
        <strain evidence="1">UMSG3</strain>
    </source>
</reference>